<evidence type="ECO:0000259" key="1">
    <source>
        <dbReference type="PROSITE" id="PS51186"/>
    </source>
</evidence>
<dbReference type="EMBL" id="JARESE010000036">
    <property type="protein sequence ID" value="MDE8652392.1"/>
    <property type="molecule type" value="Genomic_DNA"/>
</dbReference>
<feature type="domain" description="N-acetyltransferase" evidence="1">
    <location>
        <begin position="6"/>
        <end position="195"/>
    </location>
</feature>
<comment type="caution">
    <text evidence="2">The sequence shown here is derived from an EMBL/GenBank/DDBJ whole genome shotgun (WGS) entry which is preliminary data.</text>
</comment>
<evidence type="ECO:0000313" key="2">
    <source>
        <dbReference type="EMBL" id="MDE8652392.1"/>
    </source>
</evidence>
<gene>
    <name evidence="2" type="ORF">PYV00_11825</name>
</gene>
<sequence length="388" mass="43961">MAQAELIIEPVANKADFNAFIDLAYRLNVDDPNWLPNLRMEEVEKFTPGKNPFFAHARHQLFLARRGGRPVGRISAHIDELALAQPVEQGMGPGTGNWGAIEAEDEASAKALIATAEDWLRAQGMTRVIAPMNLSVWEEPGLLVRGHDHPPMVMMAHHAARYQPWIESAGYQRVKTLYTYDLDVRKEYPPLIQRIIASGEKNPKIRVREVELKRFDEEAAIICDILNDAWSDNWGFVPFTPEEIAYTGKKLKPLVRPDLIRIAEYEGEPVAFMMTLPDLNAVQLKVNGRNGKPSPLGWLRLALWLRKPYPADMRVPLMGVRKRLQASRLASQLAFMMIEYIRRAAVSHYAAVRGEIGWVLEDNQGMVAIADAIDSKMNREYAIYDKLL</sequence>
<dbReference type="InterPro" id="IPR039968">
    <property type="entry name" value="BcerS-like"/>
</dbReference>
<dbReference type="PANTHER" id="PTHR41368:SF1">
    <property type="entry name" value="PROTEIN YGHO"/>
    <property type="match status" value="1"/>
</dbReference>
<dbReference type="InterPro" id="IPR000182">
    <property type="entry name" value="GNAT_dom"/>
</dbReference>
<dbReference type="SUPFAM" id="SSF55729">
    <property type="entry name" value="Acyl-CoA N-acyltransferases (Nat)"/>
    <property type="match status" value="1"/>
</dbReference>
<accession>A0ABT5WT11</accession>
<dbReference type="PANTHER" id="PTHR41368">
    <property type="entry name" value="PROTEIN YGHO"/>
    <property type="match status" value="1"/>
</dbReference>
<protein>
    <submittedName>
        <fullName evidence="2">N-acetyltransferase</fullName>
    </submittedName>
</protein>
<reference evidence="2 3" key="1">
    <citation type="submission" date="2023-03" db="EMBL/GenBank/DDBJ databases">
        <title>NovoSphingobium album sp. nov. isolated from polycyclic aromatic hydrocarbons- and heavy-metal polluted soil.</title>
        <authorList>
            <person name="Liu Z."/>
            <person name="Wang K."/>
        </authorList>
    </citation>
    <scope>NUCLEOTIDE SEQUENCE [LARGE SCALE GENOMIC DNA]</scope>
    <source>
        <strain evidence="2 3">H3SJ31-1</strain>
    </source>
</reference>
<evidence type="ECO:0000313" key="3">
    <source>
        <dbReference type="Proteomes" id="UP001216253"/>
    </source>
</evidence>
<keyword evidence="3" id="KW-1185">Reference proteome</keyword>
<dbReference type="PROSITE" id="PS51186">
    <property type="entry name" value="GNAT"/>
    <property type="match status" value="1"/>
</dbReference>
<dbReference type="Proteomes" id="UP001216253">
    <property type="component" value="Unassembled WGS sequence"/>
</dbReference>
<dbReference type="InterPro" id="IPR016181">
    <property type="entry name" value="Acyl_CoA_acyltransferase"/>
</dbReference>
<organism evidence="2 3">
    <name type="scientific">Novosphingobium album</name>
    <name type="common">ex Liu et al. 2023</name>
    <dbReference type="NCBI Taxonomy" id="3031130"/>
    <lineage>
        <taxon>Bacteria</taxon>
        <taxon>Pseudomonadati</taxon>
        <taxon>Pseudomonadota</taxon>
        <taxon>Alphaproteobacteria</taxon>
        <taxon>Sphingomonadales</taxon>
        <taxon>Sphingomonadaceae</taxon>
        <taxon>Novosphingobium</taxon>
    </lineage>
</organism>
<dbReference type="Gene3D" id="3.40.630.30">
    <property type="match status" value="1"/>
</dbReference>
<proteinExistence type="predicted"/>
<dbReference type="RefSeq" id="WP_275228475.1">
    <property type="nucleotide sequence ID" value="NZ_JARESE010000036.1"/>
</dbReference>
<name>A0ABT5WT11_9SPHN</name>